<feature type="compositionally biased region" description="Low complexity" evidence="1">
    <location>
        <begin position="214"/>
        <end position="249"/>
    </location>
</feature>
<organism evidence="4 5">
    <name type="scientific">Hydrogenophaga intermedia</name>
    <dbReference type="NCBI Taxonomy" id="65786"/>
    <lineage>
        <taxon>Bacteria</taxon>
        <taxon>Pseudomonadati</taxon>
        <taxon>Pseudomonadota</taxon>
        <taxon>Betaproteobacteria</taxon>
        <taxon>Burkholderiales</taxon>
        <taxon>Comamonadaceae</taxon>
        <taxon>Hydrogenophaga</taxon>
    </lineage>
</organism>
<dbReference type="GO" id="GO:0032506">
    <property type="term" value="P:cytokinetic process"/>
    <property type="evidence" value="ECO:0007669"/>
    <property type="project" value="TreeGrafter"/>
</dbReference>
<dbReference type="SUPFAM" id="SSF110997">
    <property type="entry name" value="Sporulation related repeat"/>
    <property type="match status" value="1"/>
</dbReference>
<evidence type="ECO:0000256" key="2">
    <source>
        <dbReference type="SAM" id="Phobius"/>
    </source>
</evidence>
<dbReference type="InterPro" id="IPR036680">
    <property type="entry name" value="SPOR-like_sf"/>
</dbReference>
<dbReference type="EMBL" id="CCAE010000003">
    <property type="protein sequence ID" value="CDN86206.1"/>
    <property type="molecule type" value="Genomic_DNA"/>
</dbReference>
<feature type="compositionally biased region" description="Pro residues" evidence="1">
    <location>
        <begin position="250"/>
        <end position="271"/>
    </location>
</feature>
<feature type="transmembrane region" description="Helical" evidence="2">
    <location>
        <begin position="158"/>
        <end position="176"/>
    </location>
</feature>
<evidence type="ECO:0000313" key="4">
    <source>
        <dbReference type="EMBL" id="CDN86206.1"/>
    </source>
</evidence>
<dbReference type="Pfam" id="PF05036">
    <property type="entry name" value="SPOR"/>
    <property type="match status" value="1"/>
</dbReference>
<keyword evidence="5" id="KW-1185">Reference proteome</keyword>
<dbReference type="InterPro" id="IPR007730">
    <property type="entry name" value="SPOR-like_dom"/>
</dbReference>
<evidence type="ECO:0000256" key="1">
    <source>
        <dbReference type="SAM" id="MobiDB-lite"/>
    </source>
</evidence>
<dbReference type="GO" id="GO:0030428">
    <property type="term" value="C:cell septum"/>
    <property type="evidence" value="ECO:0007669"/>
    <property type="project" value="TreeGrafter"/>
</dbReference>
<proteinExistence type="predicted"/>
<dbReference type="Proteomes" id="UP000028878">
    <property type="component" value="Unassembled WGS sequence"/>
</dbReference>
<reference evidence="5" key="1">
    <citation type="submission" date="2014-11" db="EMBL/GenBank/DDBJ databases">
        <title>Draft genome sequence of Hydrogenophaga intermedia S1.</title>
        <authorList>
            <person name="Gan H.M."/>
            <person name="Chew T.H."/>
            <person name="Stolz A."/>
        </authorList>
    </citation>
    <scope>NUCLEOTIDE SEQUENCE [LARGE SCALE GENOMIC DNA]</scope>
    <source>
        <strain evidence="5">S1</strain>
    </source>
</reference>
<protein>
    <submittedName>
        <fullName evidence="4">Sporulation domain-containing protein</fullName>
    </submittedName>
</protein>
<evidence type="ECO:0000313" key="5">
    <source>
        <dbReference type="Proteomes" id="UP000028878"/>
    </source>
</evidence>
<dbReference type="PANTHER" id="PTHR38687:SF1">
    <property type="entry name" value="CELL DIVISION PROTEIN DEDD"/>
    <property type="match status" value="1"/>
</dbReference>
<dbReference type="GO" id="GO:0042834">
    <property type="term" value="F:peptidoglycan binding"/>
    <property type="evidence" value="ECO:0007669"/>
    <property type="project" value="InterPro"/>
</dbReference>
<feature type="transmembrane region" description="Helical" evidence="2">
    <location>
        <begin position="73"/>
        <end position="97"/>
    </location>
</feature>
<feature type="transmembrane region" description="Helical" evidence="2">
    <location>
        <begin position="103"/>
        <end position="125"/>
    </location>
</feature>
<sequence length="372" mass="38618">MSSPPTAAPPDTAALVSATEALYRAALGAGRTAHYLPVFARFDERGMSGTSWNHAAAWLNLNWLLYRRLWRQALLYAVALAAALGLWWWAGGVMAAWPAGVRWGLLALIGVLAVVVPGWWGSAWLHADVRRRMTDAVRRARTVQEACGLLQRVGPLRWVWVLALLVQVGLLFALGVRTGASPTTAVPGPAQVERTMAEAAAPAPVPAPEPVPASPSASPASDEVVAAPAPSLVSASSSGASVAGTVTAEAPPPKPKATTPAPTPAPAPAPILAPATRPSASPAQASATSTDAPRPRWQGHGVNVGIFADPANAERAAARLRQAGLPVRTDPVESARGPLTRVRVGPFDTHDQAEAAAETVRNVGLEARVFGP</sequence>
<gene>
    <name evidence="4" type="ORF">BN948_00607</name>
</gene>
<dbReference type="GO" id="GO:0032153">
    <property type="term" value="C:cell division site"/>
    <property type="evidence" value="ECO:0007669"/>
    <property type="project" value="TreeGrafter"/>
</dbReference>
<evidence type="ECO:0000259" key="3">
    <source>
        <dbReference type="PROSITE" id="PS51724"/>
    </source>
</evidence>
<accession>A0A1L1PJH5</accession>
<keyword evidence="2" id="KW-0812">Transmembrane</keyword>
<feature type="region of interest" description="Disordered" evidence="1">
    <location>
        <begin position="196"/>
        <end position="297"/>
    </location>
</feature>
<dbReference type="InterPro" id="IPR052521">
    <property type="entry name" value="Cell_div_SPOR-domain"/>
</dbReference>
<feature type="compositionally biased region" description="Pro residues" evidence="1">
    <location>
        <begin position="203"/>
        <end position="213"/>
    </location>
</feature>
<feature type="domain" description="SPOR" evidence="3">
    <location>
        <begin position="294"/>
        <end position="372"/>
    </location>
</feature>
<dbReference type="RefSeq" id="WP_009516699.1">
    <property type="nucleotide sequence ID" value="NZ_CCAE010000003.1"/>
</dbReference>
<dbReference type="Gene3D" id="3.30.70.1070">
    <property type="entry name" value="Sporulation related repeat"/>
    <property type="match status" value="1"/>
</dbReference>
<keyword evidence="2" id="KW-1133">Transmembrane helix</keyword>
<dbReference type="PANTHER" id="PTHR38687">
    <property type="entry name" value="CELL DIVISION PROTEIN DEDD-RELATED"/>
    <property type="match status" value="1"/>
</dbReference>
<dbReference type="AlphaFoldDB" id="A0A1L1PJH5"/>
<name>A0A1L1PJH5_HYDIT</name>
<keyword evidence="2" id="KW-0472">Membrane</keyword>
<dbReference type="PROSITE" id="PS51724">
    <property type="entry name" value="SPOR"/>
    <property type="match status" value="1"/>
</dbReference>
<feature type="compositionally biased region" description="Low complexity" evidence="1">
    <location>
        <begin position="272"/>
        <end position="292"/>
    </location>
</feature>